<name>A0A8J7HMC4_9NOST</name>
<keyword evidence="3" id="KW-1185">Reference proteome</keyword>
<dbReference type="Gene3D" id="3.40.50.720">
    <property type="entry name" value="NAD(P)-binding Rossmann-like Domain"/>
    <property type="match status" value="1"/>
</dbReference>
<protein>
    <submittedName>
        <fullName evidence="2">NAD-dependent epimerase/dehydratase family protein</fullName>
    </submittedName>
</protein>
<dbReference type="AlphaFoldDB" id="A0A8J7HMC4"/>
<proteinExistence type="predicted"/>
<sequence length="350" mass="38283">MKTLVTGASGHLGANLVRRLLEDGHNVRVLLRQGSNNTAVDNLQVERSYGDLRDFDSTLAAVEGCDRIYHCAAKVSTLDGDAHFHQEIYDSNVLGTIHLLRAALNAKVTKVVVTGSFSAVGHHPSHPSDETIPFYPFGKHLPYEVSKAFMEQECLKAYADGLDVVIAVSCAILGPNDFKPSRMGKTLIDFAHGKIPAYVGGGFDFVAAKDIVAGHILAMEKGRGGQKYIFSSQFLTIDEIMAIFEEVTGVAKPKLCLPSKVMAGVAGIADFIYPRFFPKAPRRFTSGAVRILQMHRHADTNKAQIELGYQPTSVKQAIYEAYQDFVRRGLIVKADKERGTGNREQVMGNS</sequence>
<feature type="domain" description="NAD-dependent epimerase/dehydratase" evidence="1">
    <location>
        <begin position="4"/>
        <end position="226"/>
    </location>
</feature>
<evidence type="ECO:0000313" key="3">
    <source>
        <dbReference type="Proteomes" id="UP000632766"/>
    </source>
</evidence>
<dbReference type="Proteomes" id="UP000632766">
    <property type="component" value="Unassembled WGS sequence"/>
</dbReference>
<dbReference type="InterPro" id="IPR051783">
    <property type="entry name" value="NAD(P)-dependent_oxidoreduct"/>
</dbReference>
<dbReference type="PANTHER" id="PTHR48079">
    <property type="entry name" value="PROTEIN YEEZ"/>
    <property type="match status" value="1"/>
</dbReference>
<evidence type="ECO:0000259" key="1">
    <source>
        <dbReference type="Pfam" id="PF01370"/>
    </source>
</evidence>
<dbReference type="SUPFAM" id="SSF51735">
    <property type="entry name" value="NAD(P)-binding Rossmann-fold domains"/>
    <property type="match status" value="1"/>
</dbReference>
<dbReference type="InterPro" id="IPR001509">
    <property type="entry name" value="Epimerase_deHydtase"/>
</dbReference>
<dbReference type="EMBL" id="JAECZC010000008">
    <property type="protein sequence ID" value="MBH8561912.1"/>
    <property type="molecule type" value="Genomic_DNA"/>
</dbReference>
<dbReference type="PANTHER" id="PTHR48079:SF6">
    <property type="entry name" value="NAD(P)-BINDING DOMAIN-CONTAINING PROTEIN-RELATED"/>
    <property type="match status" value="1"/>
</dbReference>
<gene>
    <name evidence="2" type="ORF">I8748_06940</name>
</gene>
<evidence type="ECO:0000313" key="2">
    <source>
        <dbReference type="EMBL" id="MBH8561912.1"/>
    </source>
</evidence>
<organism evidence="2 3">
    <name type="scientific">Amazonocrinis nigriterrae CENA67</name>
    <dbReference type="NCBI Taxonomy" id="2794033"/>
    <lineage>
        <taxon>Bacteria</taxon>
        <taxon>Bacillati</taxon>
        <taxon>Cyanobacteriota</taxon>
        <taxon>Cyanophyceae</taxon>
        <taxon>Nostocales</taxon>
        <taxon>Nostocaceae</taxon>
        <taxon>Amazonocrinis</taxon>
        <taxon>Amazonocrinis nigriterrae</taxon>
    </lineage>
</organism>
<accession>A0A8J7HMC4</accession>
<comment type="caution">
    <text evidence="2">The sequence shown here is derived from an EMBL/GenBank/DDBJ whole genome shotgun (WGS) entry which is preliminary data.</text>
</comment>
<dbReference type="InterPro" id="IPR036291">
    <property type="entry name" value="NAD(P)-bd_dom_sf"/>
</dbReference>
<dbReference type="Pfam" id="PF01370">
    <property type="entry name" value="Epimerase"/>
    <property type="match status" value="1"/>
</dbReference>
<dbReference type="GO" id="GO:0004029">
    <property type="term" value="F:aldehyde dehydrogenase (NAD+) activity"/>
    <property type="evidence" value="ECO:0007669"/>
    <property type="project" value="TreeGrafter"/>
</dbReference>
<reference evidence="2 3" key="1">
    <citation type="journal article" date="2021" name="Int. J. Syst. Evol. Microbiol.">
        <title>Amazonocrinis nigriterrae gen. nov., sp. nov., Atlanticothrix silvestris gen. nov., sp. nov. and Dendronalium phyllosphericum gen. nov., sp. nov., nostocacean cyanobacteria from Brazilian environments.</title>
        <authorList>
            <person name="Alvarenga D.O."/>
            <person name="Andreote A.P.D."/>
            <person name="Branco L.H.Z."/>
            <person name="Delbaje E."/>
            <person name="Cruz R.B."/>
            <person name="Varani A.M."/>
            <person name="Fiore M.F."/>
        </authorList>
    </citation>
    <scope>NUCLEOTIDE SEQUENCE [LARGE SCALE GENOMIC DNA]</scope>
    <source>
        <strain evidence="2 3">CENA67</strain>
    </source>
</reference>
<dbReference type="GO" id="GO:0005737">
    <property type="term" value="C:cytoplasm"/>
    <property type="evidence" value="ECO:0007669"/>
    <property type="project" value="TreeGrafter"/>
</dbReference>
<dbReference type="RefSeq" id="WP_198123909.1">
    <property type="nucleotide sequence ID" value="NZ_JAECZC010000008.1"/>
</dbReference>